<dbReference type="Proteomes" id="UP001066276">
    <property type="component" value="Chromosome 5"/>
</dbReference>
<feature type="region of interest" description="Disordered" evidence="1">
    <location>
        <begin position="67"/>
        <end position="92"/>
    </location>
</feature>
<dbReference type="AlphaFoldDB" id="A0AAV7RP46"/>
<reference evidence="2" key="1">
    <citation type="journal article" date="2022" name="bioRxiv">
        <title>Sequencing and chromosome-scale assembly of the giantPleurodeles waltlgenome.</title>
        <authorList>
            <person name="Brown T."/>
            <person name="Elewa A."/>
            <person name="Iarovenko S."/>
            <person name="Subramanian E."/>
            <person name="Araus A.J."/>
            <person name="Petzold A."/>
            <person name="Susuki M."/>
            <person name="Suzuki K.-i.T."/>
            <person name="Hayashi T."/>
            <person name="Toyoda A."/>
            <person name="Oliveira C."/>
            <person name="Osipova E."/>
            <person name="Leigh N.D."/>
            <person name="Simon A."/>
            <person name="Yun M.H."/>
        </authorList>
    </citation>
    <scope>NUCLEOTIDE SEQUENCE</scope>
    <source>
        <strain evidence="2">20211129_DDA</strain>
        <tissue evidence="2">Liver</tissue>
    </source>
</reference>
<feature type="compositionally biased region" description="Basic residues" evidence="1">
    <location>
        <begin position="78"/>
        <end position="92"/>
    </location>
</feature>
<gene>
    <name evidence="2" type="ORF">NDU88_006291</name>
</gene>
<evidence type="ECO:0000313" key="3">
    <source>
        <dbReference type="Proteomes" id="UP001066276"/>
    </source>
</evidence>
<sequence length="92" mass="10426">MFRDTPRMYSHVMKLVGVRALDEDVIQSGETPESRLKLAKLPADEPEVQIGLQGAGVPCPTPFDHIDDCWGAPPSQQLKRRKPRPKRRPRLI</sequence>
<keyword evidence="3" id="KW-1185">Reference proteome</keyword>
<organism evidence="2 3">
    <name type="scientific">Pleurodeles waltl</name>
    <name type="common">Iberian ribbed newt</name>
    <dbReference type="NCBI Taxonomy" id="8319"/>
    <lineage>
        <taxon>Eukaryota</taxon>
        <taxon>Metazoa</taxon>
        <taxon>Chordata</taxon>
        <taxon>Craniata</taxon>
        <taxon>Vertebrata</taxon>
        <taxon>Euteleostomi</taxon>
        <taxon>Amphibia</taxon>
        <taxon>Batrachia</taxon>
        <taxon>Caudata</taxon>
        <taxon>Salamandroidea</taxon>
        <taxon>Salamandridae</taxon>
        <taxon>Pleurodelinae</taxon>
        <taxon>Pleurodeles</taxon>
    </lineage>
</organism>
<dbReference type="EMBL" id="JANPWB010000009">
    <property type="protein sequence ID" value="KAJ1153532.1"/>
    <property type="molecule type" value="Genomic_DNA"/>
</dbReference>
<evidence type="ECO:0000313" key="2">
    <source>
        <dbReference type="EMBL" id="KAJ1153532.1"/>
    </source>
</evidence>
<proteinExistence type="predicted"/>
<comment type="caution">
    <text evidence="2">The sequence shown here is derived from an EMBL/GenBank/DDBJ whole genome shotgun (WGS) entry which is preliminary data.</text>
</comment>
<evidence type="ECO:0000256" key="1">
    <source>
        <dbReference type="SAM" id="MobiDB-lite"/>
    </source>
</evidence>
<protein>
    <submittedName>
        <fullName evidence="2">Uncharacterized protein</fullName>
    </submittedName>
</protein>
<name>A0AAV7RP46_PLEWA</name>
<accession>A0AAV7RP46</accession>